<dbReference type="RefSeq" id="WP_017740318.1">
    <property type="nucleotide sequence ID" value="NZ_KQ976354.1"/>
</dbReference>
<dbReference type="EMBL" id="ANNX02000035">
    <property type="protein sequence ID" value="KYC39285.1"/>
    <property type="molecule type" value="Genomic_DNA"/>
</dbReference>
<protein>
    <recommendedName>
        <fullName evidence="3">HicB family protein</fullName>
    </recommendedName>
</protein>
<sequence length="121" mass="13411">MQYQVFVRSSAESHFVASVVGMPNLTVEGTTEEEAIALAKAALKSQLATGKLVTIEMNLEDGLNETVSSIEKPFFETATDDEWEAALMELANSSFFSKTLPLSDEAISRESIYREREDKQL</sequence>
<dbReference type="Proteomes" id="UP000076925">
    <property type="component" value="Unassembled WGS sequence"/>
</dbReference>
<gene>
    <name evidence="1" type="ORF">WA1_31600</name>
</gene>
<proteinExistence type="predicted"/>
<dbReference type="AlphaFoldDB" id="A0A139X3L9"/>
<organism evidence="1 2">
    <name type="scientific">Scytonema hofmannii PCC 7110</name>
    <dbReference type="NCBI Taxonomy" id="128403"/>
    <lineage>
        <taxon>Bacteria</taxon>
        <taxon>Bacillati</taxon>
        <taxon>Cyanobacteriota</taxon>
        <taxon>Cyanophyceae</taxon>
        <taxon>Nostocales</taxon>
        <taxon>Scytonemataceae</taxon>
        <taxon>Scytonema</taxon>
    </lineage>
</organism>
<keyword evidence="2" id="KW-1185">Reference proteome</keyword>
<dbReference type="SUPFAM" id="SSF143100">
    <property type="entry name" value="TTHA1013/TTHA0281-like"/>
    <property type="match status" value="1"/>
</dbReference>
<accession>A0A139X3L9</accession>
<evidence type="ECO:0008006" key="3">
    <source>
        <dbReference type="Google" id="ProtNLM"/>
    </source>
</evidence>
<comment type="caution">
    <text evidence="1">The sequence shown here is derived from an EMBL/GenBank/DDBJ whole genome shotgun (WGS) entry which is preliminary data.</text>
</comment>
<name>A0A139X3L9_9CYAN</name>
<evidence type="ECO:0000313" key="2">
    <source>
        <dbReference type="Proteomes" id="UP000076925"/>
    </source>
</evidence>
<dbReference type="InterPro" id="IPR035069">
    <property type="entry name" value="TTHA1013/TTHA0281-like"/>
</dbReference>
<reference evidence="1 2" key="1">
    <citation type="journal article" date="2013" name="Genome Biol. Evol.">
        <title>Genomes of Stigonematalean cyanobacteria (subsection V) and the evolution of oxygenic photosynthesis from prokaryotes to plastids.</title>
        <authorList>
            <person name="Dagan T."/>
            <person name="Roettger M."/>
            <person name="Stucken K."/>
            <person name="Landan G."/>
            <person name="Koch R."/>
            <person name="Major P."/>
            <person name="Gould S.B."/>
            <person name="Goremykin V.V."/>
            <person name="Rippka R."/>
            <person name="Tandeau de Marsac N."/>
            <person name="Gugger M."/>
            <person name="Lockhart P.J."/>
            <person name="Allen J.F."/>
            <person name="Brune I."/>
            <person name="Maus I."/>
            <person name="Puhler A."/>
            <person name="Martin W.F."/>
        </authorList>
    </citation>
    <scope>NUCLEOTIDE SEQUENCE [LARGE SCALE GENOMIC DNA]</scope>
    <source>
        <strain evidence="1 2">PCC 7110</strain>
    </source>
</reference>
<evidence type="ECO:0000313" key="1">
    <source>
        <dbReference type="EMBL" id="KYC39285.1"/>
    </source>
</evidence>